<comment type="caution">
    <text evidence="2">The sequence shown here is derived from an EMBL/GenBank/DDBJ whole genome shotgun (WGS) entry which is preliminary data.</text>
</comment>
<feature type="transmembrane region" description="Helical" evidence="1">
    <location>
        <begin position="23"/>
        <end position="40"/>
    </location>
</feature>
<reference evidence="2 3" key="2">
    <citation type="submission" date="2013-09" db="EMBL/GenBank/DDBJ databases">
        <title>Whole genome comparison of six Crocosphaera watsonii strains with differing phenotypes.</title>
        <authorList>
            <person name="Bench S.R."/>
            <person name="Heller P."/>
            <person name="Frank I."/>
            <person name="Arciniega M."/>
            <person name="Shilova I.N."/>
            <person name="Zehr J.P."/>
        </authorList>
    </citation>
    <scope>NUCLEOTIDE SEQUENCE [LARGE SCALE GENOMIC DNA]</scope>
    <source>
        <strain evidence="2 3">WH 8502</strain>
    </source>
</reference>
<name>T2IHL6_CROWT</name>
<accession>T2IHL6</accession>
<dbReference type="InterPro" id="IPR013424">
    <property type="entry name" value="Ice-binding_C"/>
</dbReference>
<evidence type="ECO:0000313" key="2">
    <source>
        <dbReference type="EMBL" id="CCQ53011.1"/>
    </source>
</evidence>
<keyword evidence="1" id="KW-0812">Transmembrane</keyword>
<gene>
    <name evidence="2" type="ORF">CWATWH8502_2336</name>
</gene>
<reference evidence="2 3" key="1">
    <citation type="submission" date="2013-01" db="EMBL/GenBank/DDBJ databases">
        <authorList>
            <person name="Bench S."/>
        </authorList>
    </citation>
    <scope>NUCLEOTIDE SEQUENCE [LARGE SCALE GENOMIC DNA]</scope>
    <source>
        <strain evidence="2 3">WH 8502</strain>
    </source>
</reference>
<organism evidence="2 3">
    <name type="scientific">Crocosphaera watsonii WH 8502</name>
    <dbReference type="NCBI Taxonomy" id="423474"/>
    <lineage>
        <taxon>Bacteria</taxon>
        <taxon>Bacillati</taxon>
        <taxon>Cyanobacteriota</taxon>
        <taxon>Cyanophyceae</taxon>
        <taxon>Oscillatoriophycideae</taxon>
        <taxon>Chroococcales</taxon>
        <taxon>Aphanothecaceae</taxon>
        <taxon>Crocosphaera</taxon>
    </lineage>
</organism>
<dbReference type="AlphaFoldDB" id="T2IHL6"/>
<evidence type="ECO:0008006" key="4">
    <source>
        <dbReference type="Google" id="ProtNLM"/>
    </source>
</evidence>
<keyword evidence="1" id="KW-1133">Transmembrane helix</keyword>
<evidence type="ECO:0000313" key="3">
    <source>
        <dbReference type="Proteomes" id="UP000018348"/>
    </source>
</evidence>
<protein>
    <recommendedName>
        <fullName evidence="4">PEP-CTERM protein-sorting domain-containing protein</fullName>
    </recommendedName>
</protein>
<sequence length="44" mass="4385">MYGMSGTLTVPSVVAPSTPEPNGLLGLLTLGGLILAGTVSKSRK</sequence>
<dbReference type="NCBIfam" id="TIGR02595">
    <property type="entry name" value="PEP_CTERM"/>
    <property type="match status" value="1"/>
</dbReference>
<dbReference type="EMBL" id="CAQK01000759">
    <property type="protein sequence ID" value="CCQ53011.1"/>
    <property type="molecule type" value="Genomic_DNA"/>
</dbReference>
<dbReference type="Proteomes" id="UP000018348">
    <property type="component" value="Unassembled WGS sequence"/>
</dbReference>
<proteinExistence type="predicted"/>
<evidence type="ECO:0000256" key="1">
    <source>
        <dbReference type="SAM" id="Phobius"/>
    </source>
</evidence>
<keyword evidence="1" id="KW-0472">Membrane</keyword>